<dbReference type="OrthoDB" id="3366823at2759"/>
<accession>A0A9X0AZC4</accession>
<gene>
    <name evidence="1" type="ORF">OCU04_002036</name>
</gene>
<dbReference type="AlphaFoldDB" id="A0A9X0AZC4"/>
<reference evidence="1" key="1">
    <citation type="submission" date="2022-11" db="EMBL/GenBank/DDBJ databases">
        <title>Genome Resource of Sclerotinia nivalis Strain SnTB1, a Plant Pathogen Isolated from American Ginseng.</title>
        <authorList>
            <person name="Fan S."/>
        </authorList>
    </citation>
    <scope>NUCLEOTIDE SEQUENCE</scope>
    <source>
        <strain evidence="1">SnTB1</strain>
    </source>
</reference>
<comment type="caution">
    <text evidence="1">The sequence shown here is derived from an EMBL/GenBank/DDBJ whole genome shotgun (WGS) entry which is preliminary data.</text>
</comment>
<dbReference type="Proteomes" id="UP001152300">
    <property type="component" value="Unassembled WGS sequence"/>
</dbReference>
<evidence type="ECO:0000313" key="2">
    <source>
        <dbReference type="Proteomes" id="UP001152300"/>
    </source>
</evidence>
<keyword evidence="2" id="KW-1185">Reference proteome</keyword>
<name>A0A9X0AZC4_9HELO</name>
<organism evidence="1 2">
    <name type="scientific">Sclerotinia nivalis</name>
    <dbReference type="NCBI Taxonomy" id="352851"/>
    <lineage>
        <taxon>Eukaryota</taxon>
        <taxon>Fungi</taxon>
        <taxon>Dikarya</taxon>
        <taxon>Ascomycota</taxon>
        <taxon>Pezizomycotina</taxon>
        <taxon>Leotiomycetes</taxon>
        <taxon>Helotiales</taxon>
        <taxon>Sclerotiniaceae</taxon>
        <taxon>Sclerotinia</taxon>
    </lineage>
</organism>
<proteinExistence type="predicted"/>
<dbReference type="EMBL" id="JAPEIS010000001">
    <property type="protein sequence ID" value="KAJ8071720.1"/>
    <property type="molecule type" value="Genomic_DNA"/>
</dbReference>
<protein>
    <submittedName>
        <fullName evidence="1">Uncharacterized protein</fullName>
    </submittedName>
</protein>
<evidence type="ECO:0000313" key="1">
    <source>
        <dbReference type="EMBL" id="KAJ8071720.1"/>
    </source>
</evidence>
<sequence length="116" mass="13231">MAKAAMAPPNKLIRALDHYLNAPCERRGGGVPFGNELEDEERNAGLCSEDCARILMIILWAVNSNVQMATFWTMTSRRDRTCHVEDRAPPKHKSRYHGKFDKERFGRSLPASKFCH</sequence>